<dbReference type="Proteomes" id="UP000184212">
    <property type="component" value="Unassembled WGS sequence"/>
</dbReference>
<keyword evidence="3" id="KW-1185">Reference proteome</keyword>
<dbReference type="OrthoDB" id="709544at2"/>
<keyword evidence="1" id="KW-0812">Transmembrane</keyword>
<reference evidence="2 3" key="1">
    <citation type="submission" date="2016-11" db="EMBL/GenBank/DDBJ databases">
        <authorList>
            <person name="Jaros S."/>
            <person name="Januszkiewicz K."/>
            <person name="Wedrychowicz H."/>
        </authorList>
    </citation>
    <scope>NUCLEOTIDE SEQUENCE [LARGE SCALE GENOMIC DNA]</scope>
    <source>
        <strain evidence="2 3">DSM 24574</strain>
    </source>
</reference>
<keyword evidence="1" id="KW-0472">Membrane</keyword>
<keyword evidence="1" id="KW-1133">Transmembrane helix</keyword>
<evidence type="ECO:0000313" key="3">
    <source>
        <dbReference type="Proteomes" id="UP000184212"/>
    </source>
</evidence>
<organism evidence="2 3">
    <name type="scientific">Chryseolinea serpens</name>
    <dbReference type="NCBI Taxonomy" id="947013"/>
    <lineage>
        <taxon>Bacteria</taxon>
        <taxon>Pseudomonadati</taxon>
        <taxon>Bacteroidota</taxon>
        <taxon>Cytophagia</taxon>
        <taxon>Cytophagales</taxon>
        <taxon>Fulvivirgaceae</taxon>
        <taxon>Chryseolinea</taxon>
    </lineage>
</organism>
<sequence length="183" mass="21066">MDMDLVAFWGIIAFVFILAVAGLIFLCYWIPKRRGNKKAAIILSSTLFGGLILLIAYGFFHDQFYTKSDVEKFLANQNIMLYDDFQIVKTDDDGFWGAYQMFEIEISQADKARIIESIKNYYDFGARIPARREPNTISKANYEDAGAYIRERVQNFAPGQSPVIERVVVHEDSNEVICYKYLP</sequence>
<dbReference type="STRING" id="947013.SAMN04488109_3530"/>
<dbReference type="EMBL" id="FQWQ01000002">
    <property type="protein sequence ID" value="SHH28730.1"/>
    <property type="molecule type" value="Genomic_DNA"/>
</dbReference>
<dbReference type="RefSeq" id="WP_073136474.1">
    <property type="nucleotide sequence ID" value="NZ_FQWQ01000002.1"/>
</dbReference>
<dbReference type="AlphaFoldDB" id="A0A1M5RRC0"/>
<evidence type="ECO:0000256" key="1">
    <source>
        <dbReference type="SAM" id="Phobius"/>
    </source>
</evidence>
<proteinExistence type="predicted"/>
<name>A0A1M5RRC0_9BACT</name>
<protein>
    <submittedName>
        <fullName evidence="2">Uncharacterized protein</fullName>
    </submittedName>
</protein>
<evidence type="ECO:0000313" key="2">
    <source>
        <dbReference type="EMBL" id="SHH28730.1"/>
    </source>
</evidence>
<gene>
    <name evidence="2" type="ORF">SAMN04488109_3530</name>
</gene>
<feature type="transmembrane region" description="Helical" evidence="1">
    <location>
        <begin position="40"/>
        <end position="60"/>
    </location>
</feature>
<feature type="transmembrane region" description="Helical" evidence="1">
    <location>
        <begin position="6"/>
        <end position="28"/>
    </location>
</feature>
<accession>A0A1M5RRC0</accession>